<dbReference type="EMBL" id="JAELXN010000065">
    <property type="protein sequence ID" value="MBJ6597471.1"/>
    <property type="molecule type" value="Genomic_DNA"/>
</dbReference>
<evidence type="ECO:0000313" key="1">
    <source>
        <dbReference type="EMBL" id="MBJ6597471.1"/>
    </source>
</evidence>
<evidence type="ECO:0000313" key="2">
    <source>
        <dbReference type="Proteomes" id="UP000641429"/>
    </source>
</evidence>
<protein>
    <submittedName>
        <fullName evidence="1">Uncharacterized protein</fullName>
    </submittedName>
</protein>
<gene>
    <name evidence="1" type="ORF">JGT27_17405</name>
</gene>
<dbReference type="Proteomes" id="UP000641429">
    <property type="component" value="Unassembled WGS sequence"/>
</dbReference>
<name>A0A8I1G6B4_ENTAS</name>
<reference evidence="1" key="1">
    <citation type="submission" date="2020-12" db="EMBL/GenBank/DDBJ databases">
        <title>Molecular epidemiology of VIM- metallo-b-lactamase-producing Enterobacter cloacae complex isolated in France between 2015 and 2018.</title>
        <authorList>
            <person name="Emeraud C."/>
            <person name="Petit C."/>
            <person name="Bonnin R."/>
            <person name="Naas T."/>
            <person name="Dortet L."/>
        </authorList>
    </citation>
    <scope>NUCLEOTIDE SEQUENCE</scope>
    <source>
        <strain evidence="1">170C2</strain>
    </source>
</reference>
<proteinExistence type="predicted"/>
<dbReference type="AlphaFoldDB" id="A0A8I1G6B4"/>
<comment type="caution">
    <text evidence="1">The sequence shown here is derived from an EMBL/GenBank/DDBJ whole genome shotgun (WGS) entry which is preliminary data.</text>
</comment>
<accession>A0A8I1G6B4</accession>
<organism evidence="1 2">
    <name type="scientific">Enterobacter asburiae</name>
    <dbReference type="NCBI Taxonomy" id="61645"/>
    <lineage>
        <taxon>Bacteria</taxon>
        <taxon>Pseudomonadati</taxon>
        <taxon>Pseudomonadota</taxon>
        <taxon>Gammaproteobacteria</taxon>
        <taxon>Enterobacterales</taxon>
        <taxon>Enterobacteriaceae</taxon>
        <taxon>Enterobacter</taxon>
        <taxon>Enterobacter cloacae complex</taxon>
    </lineage>
</organism>
<sequence length="102" mass="11756">MANLLDLLGIDSRRCSMTLVEYKYDPKDRERLSKYLVRHSSSVSGTTLEQYITVERDRYGAFKPVVAMDDFPSGLSDRESMLKLADWLHRLGVAIEDEWSNP</sequence>
<dbReference type="RefSeq" id="WP_199028919.1">
    <property type="nucleotide sequence ID" value="NZ_JAELXN010000065.1"/>
</dbReference>